<organism evidence="1">
    <name type="scientific">Haptolina ericina</name>
    <dbReference type="NCBI Taxonomy" id="156174"/>
    <lineage>
        <taxon>Eukaryota</taxon>
        <taxon>Haptista</taxon>
        <taxon>Haptophyta</taxon>
        <taxon>Prymnesiophyceae</taxon>
        <taxon>Prymnesiales</taxon>
        <taxon>Prymnesiaceae</taxon>
        <taxon>Haptolina</taxon>
    </lineage>
</organism>
<gene>
    <name evidence="1" type="ORF">HERI1096_LOCUS33999</name>
</gene>
<protein>
    <submittedName>
        <fullName evidence="1">Uncharacterized protein</fullName>
    </submittedName>
</protein>
<dbReference type="EMBL" id="HBHX01061514">
    <property type="protein sequence ID" value="CAE0141794.1"/>
    <property type="molecule type" value="Transcribed_RNA"/>
</dbReference>
<accession>A0A7S3BPT5</accession>
<proteinExistence type="predicted"/>
<dbReference type="AlphaFoldDB" id="A0A7S3BPT5"/>
<name>A0A7S3BPT5_9EUKA</name>
<sequence>MQLQGLSTGPQEQPLADGGIRIALDERQLEQIMYASGQQVQQQQKDNVHRDALQAQLVALLLRPRANSDELHQALHRLCQQIDAERKVARHGCSTREAIKPPAEGIRLLGEASDHAQIERQQEPRLLPHPEGVAISAVFAPAMNSTARMTIEAVPSQGRAGRPSSAR</sequence>
<reference evidence="1" key="1">
    <citation type="submission" date="2021-01" db="EMBL/GenBank/DDBJ databases">
        <authorList>
            <person name="Corre E."/>
            <person name="Pelletier E."/>
            <person name="Niang G."/>
            <person name="Scheremetjew M."/>
            <person name="Finn R."/>
            <person name="Kale V."/>
            <person name="Holt S."/>
            <person name="Cochrane G."/>
            <person name="Meng A."/>
            <person name="Brown T."/>
            <person name="Cohen L."/>
        </authorList>
    </citation>
    <scope>NUCLEOTIDE SEQUENCE</scope>
    <source>
        <strain evidence="1">CCMP281</strain>
    </source>
</reference>
<evidence type="ECO:0000313" key="1">
    <source>
        <dbReference type="EMBL" id="CAE0141794.1"/>
    </source>
</evidence>